<feature type="compositionally biased region" description="Low complexity" evidence="1">
    <location>
        <begin position="44"/>
        <end position="69"/>
    </location>
</feature>
<keyword evidence="3" id="KW-1185">Reference proteome</keyword>
<feature type="region of interest" description="Disordered" evidence="1">
    <location>
        <begin position="1"/>
        <end position="94"/>
    </location>
</feature>
<proteinExistence type="predicted"/>
<sequence>MPLHRFSMDITPGDAIDQGVDGVWFVSSPQGKKAHPSPLSQDYGTNDGTTADSGSSGDTGTDSSETDATYDSGYDYGPDSGPGAGHPAGPSTRY</sequence>
<evidence type="ECO:0000313" key="3">
    <source>
        <dbReference type="Proteomes" id="UP000641932"/>
    </source>
</evidence>
<reference evidence="2" key="2">
    <citation type="submission" date="2020-09" db="EMBL/GenBank/DDBJ databases">
        <authorList>
            <person name="Sun Q."/>
            <person name="Zhou Y."/>
        </authorList>
    </citation>
    <scope>NUCLEOTIDE SEQUENCE</scope>
    <source>
        <strain evidence="2">CGMCC 4.7201</strain>
    </source>
</reference>
<gene>
    <name evidence="2" type="ORF">GCM10012280_30860</name>
</gene>
<accession>A0A917ZRS2</accession>
<comment type="caution">
    <text evidence="2">The sequence shown here is derived from an EMBL/GenBank/DDBJ whole genome shotgun (WGS) entry which is preliminary data.</text>
</comment>
<dbReference type="Proteomes" id="UP000641932">
    <property type="component" value="Unassembled WGS sequence"/>
</dbReference>
<evidence type="ECO:0000313" key="2">
    <source>
        <dbReference type="EMBL" id="GGO88923.1"/>
    </source>
</evidence>
<protein>
    <submittedName>
        <fullName evidence="2">Uncharacterized protein</fullName>
    </submittedName>
</protein>
<organism evidence="2 3">
    <name type="scientific">Wenjunlia tyrosinilytica</name>
    <dbReference type="NCBI Taxonomy" id="1544741"/>
    <lineage>
        <taxon>Bacteria</taxon>
        <taxon>Bacillati</taxon>
        <taxon>Actinomycetota</taxon>
        <taxon>Actinomycetes</taxon>
        <taxon>Kitasatosporales</taxon>
        <taxon>Streptomycetaceae</taxon>
        <taxon>Wenjunlia</taxon>
    </lineage>
</organism>
<reference evidence="2" key="1">
    <citation type="journal article" date="2014" name="Int. J. Syst. Evol. Microbiol.">
        <title>Complete genome sequence of Corynebacterium casei LMG S-19264T (=DSM 44701T), isolated from a smear-ripened cheese.</title>
        <authorList>
            <consortium name="US DOE Joint Genome Institute (JGI-PGF)"/>
            <person name="Walter F."/>
            <person name="Albersmeier A."/>
            <person name="Kalinowski J."/>
            <person name="Ruckert C."/>
        </authorList>
    </citation>
    <scope>NUCLEOTIDE SEQUENCE</scope>
    <source>
        <strain evidence="2">CGMCC 4.7201</strain>
    </source>
</reference>
<evidence type="ECO:0000256" key="1">
    <source>
        <dbReference type="SAM" id="MobiDB-lite"/>
    </source>
</evidence>
<dbReference type="RefSeq" id="WP_189132239.1">
    <property type="nucleotide sequence ID" value="NZ_BMMS01000012.1"/>
</dbReference>
<dbReference type="AlphaFoldDB" id="A0A917ZRS2"/>
<name>A0A917ZRS2_9ACTN</name>
<dbReference type="EMBL" id="BMMS01000012">
    <property type="protein sequence ID" value="GGO88923.1"/>
    <property type="molecule type" value="Genomic_DNA"/>
</dbReference>